<dbReference type="Proteomes" id="UP000632377">
    <property type="component" value="Unassembled WGS sequence"/>
</dbReference>
<dbReference type="InterPro" id="IPR005194">
    <property type="entry name" value="Glyco_hydro_65_C"/>
</dbReference>
<dbReference type="RefSeq" id="WP_202749797.1">
    <property type="nucleotide sequence ID" value="NZ_JAESWC010000009.1"/>
</dbReference>
<name>A0ABS1TE42_9CLOT</name>
<dbReference type="InterPro" id="IPR017045">
    <property type="entry name" value="Malt_Pase/Glycosyl_Hdrlase"/>
</dbReference>
<keyword evidence="6" id="KW-1185">Reference proteome</keyword>
<comment type="caution">
    <text evidence="5">The sequence shown here is derived from an EMBL/GenBank/DDBJ whole genome shotgun (WGS) entry which is preliminary data.</text>
</comment>
<proteinExistence type="inferred from homology"/>
<evidence type="ECO:0000259" key="2">
    <source>
        <dbReference type="Pfam" id="PF03632"/>
    </source>
</evidence>
<dbReference type="Gene3D" id="1.50.10.10">
    <property type="match status" value="1"/>
</dbReference>
<feature type="domain" description="Glycoside hydrolase family 65 C-terminal" evidence="3">
    <location>
        <begin position="693"/>
        <end position="752"/>
    </location>
</feature>
<feature type="domain" description="Glycoside hydrolase family 65 central catalytic" evidence="2">
    <location>
        <begin position="321"/>
        <end position="683"/>
    </location>
</feature>
<dbReference type="SUPFAM" id="SSF48208">
    <property type="entry name" value="Six-hairpin glycosidases"/>
    <property type="match status" value="1"/>
</dbReference>
<dbReference type="InterPro" id="IPR037018">
    <property type="entry name" value="GH65_N"/>
</dbReference>
<dbReference type="PANTHER" id="PTHR11051:SF14">
    <property type="entry name" value="MALTOSE PHOSPHORYLASE"/>
    <property type="match status" value="1"/>
</dbReference>
<reference evidence="5 6" key="1">
    <citation type="submission" date="2021-01" db="EMBL/GenBank/DDBJ databases">
        <title>Genome public.</title>
        <authorList>
            <person name="Liu C."/>
            <person name="Sun Q."/>
        </authorList>
    </citation>
    <scope>NUCLEOTIDE SEQUENCE [LARGE SCALE GENOMIC DNA]</scope>
    <source>
        <strain evidence="5 6">YIM B02515</strain>
    </source>
</reference>
<evidence type="ECO:0000256" key="1">
    <source>
        <dbReference type="ARBA" id="ARBA00006768"/>
    </source>
</evidence>
<dbReference type="Pfam" id="PF03633">
    <property type="entry name" value="Glyco_hydro_65C"/>
    <property type="match status" value="1"/>
</dbReference>
<dbReference type="PANTHER" id="PTHR11051">
    <property type="entry name" value="GLYCOSYL HYDROLASE-RELATED"/>
    <property type="match status" value="1"/>
</dbReference>
<organism evidence="5 6">
    <name type="scientific">Clostridium rhizosphaerae</name>
    <dbReference type="NCBI Taxonomy" id="2803861"/>
    <lineage>
        <taxon>Bacteria</taxon>
        <taxon>Bacillati</taxon>
        <taxon>Bacillota</taxon>
        <taxon>Clostridia</taxon>
        <taxon>Eubacteriales</taxon>
        <taxon>Clostridiaceae</taxon>
        <taxon>Clostridium</taxon>
    </lineage>
</organism>
<evidence type="ECO:0000313" key="5">
    <source>
        <dbReference type="EMBL" id="MBL4937042.1"/>
    </source>
</evidence>
<gene>
    <name evidence="5" type="ORF">JK636_14905</name>
</gene>
<dbReference type="PIRSF" id="PIRSF036289">
    <property type="entry name" value="Glycosyl_hydrolase_malt_phosph"/>
    <property type="match status" value="1"/>
</dbReference>
<feature type="domain" description="Glycoside hydrolase family 65 N-terminal" evidence="4">
    <location>
        <begin position="17"/>
        <end position="258"/>
    </location>
</feature>
<comment type="similarity">
    <text evidence="1">Belongs to the glycosyl hydrolase 65 family.</text>
</comment>
<dbReference type="SUPFAM" id="SSF74650">
    <property type="entry name" value="Galactose mutarotase-like"/>
    <property type="match status" value="1"/>
</dbReference>
<sequence length="769" mass="89060">MAKIADIYFKVDPWKIIEEGFDPERSMVAESVFSLANEYMGVRGYFEEGCSCDSLLGSYFNGVYEFSKDVNKTAYRGIVDHTHFMVNSVDWLYTRMMLEGEQLDLKNVEFKDFKRVLDLKEGTLTREFIWNLKSGKNLKVKFLRFLNMDKTSQGFQRIEFEPINFTGNIEVVMALDFGTIHVSREKNYWNIVKKDKSEDIAAIIGETLTSNQRVFSGFKLMSNGVISKSTYESDKLIGYKVKMSLNQAEVTWVDKLVSNIVVKDSKADNEYIWNTGISAVKEQADKGLNAALSDNKLLWENIWNRFDIQIDGDAKNQQGIRFCIFQMQQTYHGQNPTNNIGAKGLTGEAYNGHAFWDTETCCLPFFLFNNLKAAKNLLEYRYSKLERAKERAKMLDCKGACYPIATLNGEEACDLWQHASLQFQPSTGVAYGIWHYARLRDDKEFLYGHGAEMLIEISRFLRSRGAFSQLTNKFGFYAVMGPDEFHMMVNNNCYTNYMAKKTFEYTLSVLEDMKKFSKIKYDELQTKVHFTDEELQDIKNCSDNMDILFDEESKLYEQHEGYFALPHIDVDSIPVEEFPLYHNWSYDRIYRSDMIKQPDVLMFMFLYNQEFSTEVKQANYECYEPRCIHESSLSPSIHSIFAAELKKHEEALDFFGFATRMDLDNYNRNTKEGLHTTSLAGAWLNIVYGFGGMRSDGEVLTFNPSIPKIWDSYSFRVVYKEAILLIKVDKEKISFRPLNGLSVEISIYDKRYMVGSEGIVLPMPEGWRG</sequence>
<dbReference type="EMBL" id="JAESWC010000009">
    <property type="protein sequence ID" value="MBL4937042.1"/>
    <property type="molecule type" value="Genomic_DNA"/>
</dbReference>
<dbReference type="Pfam" id="PF03636">
    <property type="entry name" value="Glyco_hydro_65N"/>
    <property type="match status" value="1"/>
</dbReference>
<dbReference type="Gene3D" id="2.70.98.40">
    <property type="entry name" value="Glycoside hydrolase, family 65, N-terminal domain"/>
    <property type="match status" value="1"/>
</dbReference>
<evidence type="ECO:0000259" key="4">
    <source>
        <dbReference type="Pfam" id="PF03636"/>
    </source>
</evidence>
<evidence type="ECO:0000259" key="3">
    <source>
        <dbReference type="Pfam" id="PF03633"/>
    </source>
</evidence>
<dbReference type="InterPro" id="IPR011013">
    <property type="entry name" value="Gal_mutarotase_sf_dom"/>
</dbReference>
<dbReference type="Gene3D" id="2.60.420.10">
    <property type="entry name" value="Maltose phosphorylase, domain 3"/>
    <property type="match status" value="1"/>
</dbReference>
<dbReference type="InterPro" id="IPR012341">
    <property type="entry name" value="6hp_glycosidase-like_sf"/>
</dbReference>
<accession>A0ABS1TE42</accession>
<protein>
    <submittedName>
        <fullName evidence="5">Family 65 glycosyl hydrolase</fullName>
    </submittedName>
</protein>
<dbReference type="InterPro" id="IPR005195">
    <property type="entry name" value="Glyco_hydro_65_M"/>
</dbReference>
<keyword evidence="5" id="KW-0378">Hydrolase</keyword>
<evidence type="ECO:0000313" key="6">
    <source>
        <dbReference type="Proteomes" id="UP000632377"/>
    </source>
</evidence>
<dbReference type="InterPro" id="IPR008928">
    <property type="entry name" value="6-hairpin_glycosidase_sf"/>
</dbReference>
<dbReference type="Pfam" id="PF03632">
    <property type="entry name" value="Glyco_hydro_65m"/>
    <property type="match status" value="1"/>
</dbReference>
<dbReference type="InterPro" id="IPR005196">
    <property type="entry name" value="Glyco_hydro_65_N"/>
</dbReference>
<dbReference type="GO" id="GO:0016787">
    <property type="term" value="F:hydrolase activity"/>
    <property type="evidence" value="ECO:0007669"/>
    <property type="project" value="UniProtKB-KW"/>
</dbReference>